<dbReference type="InterPro" id="IPR019533">
    <property type="entry name" value="Peptidase_S26"/>
</dbReference>
<dbReference type="InterPro" id="IPR000223">
    <property type="entry name" value="Pept_S26A_signal_pept_1"/>
</dbReference>
<name>A0A1C5JXH5_9ACTN</name>
<feature type="active site" evidence="5">
    <location>
        <position position="81"/>
    </location>
</feature>
<evidence type="ECO:0000256" key="5">
    <source>
        <dbReference type="PIRSR" id="PIRSR600223-1"/>
    </source>
</evidence>
<organism evidence="7 8">
    <name type="scientific">Micromonospora siamensis</name>
    <dbReference type="NCBI Taxonomy" id="299152"/>
    <lineage>
        <taxon>Bacteria</taxon>
        <taxon>Bacillati</taxon>
        <taxon>Actinomycetota</taxon>
        <taxon>Actinomycetes</taxon>
        <taxon>Micromonosporales</taxon>
        <taxon>Micromonosporaceae</taxon>
        <taxon>Micromonospora</taxon>
    </lineage>
</organism>
<accession>A0A1C5JXH5</accession>
<dbReference type="InterPro" id="IPR036286">
    <property type="entry name" value="LexA/Signal_pep-like_sf"/>
</dbReference>
<dbReference type="Proteomes" id="UP000198210">
    <property type="component" value="Chromosome I"/>
</dbReference>
<dbReference type="PRINTS" id="PR00727">
    <property type="entry name" value="LEADERPTASE"/>
</dbReference>
<feature type="domain" description="Peptidase S26" evidence="6">
    <location>
        <begin position="13"/>
        <end position="91"/>
    </location>
</feature>
<dbReference type="EMBL" id="LT607751">
    <property type="protein sequence ID" value="SCG75031.1"/>
    <property type="molecule type" value="Genomic_DNA"/>
</dbReference>
<dbReference type="PANTHER" id="PTHR43390">
    <property type="entry name" value="SIGNAL PEPTIDASE I"/>
    <property type="match status" value="1"/>
</dbReference>
<keyword evidence="8" id="KW-1185">Reference proteome</keyword>
<sequence length="161" mass="16978">MRLVMAFVAVALGGTAGILLLRKRFLMATVSGFSMAPTLHPGDRLLVRRVPPAAGRPGDIVVVRPDARMAGPRPRPGWVIKRLVAAPGDPVPAGVPSSTGSHVPPGRMAILGDNPDASRDSRDYGLVAHDQFVGVVVRTLHRAPRSGALVVPEVPPTADRR</sequence>
<dbReference type="Gene3D" id="2.10.109.10">
    <property type="entry name" value="Umud Fragment, subunit A"/>
    <property type="match status" value="1"/>
</dbReference>
<evidence type="ECO:0000313" key="7">
    <source>
        <dbReference type="EMBL" id="SCG75031.1"/>
    </source>
</evidence>
<gene>
    <name evidence="7" type="ORF">GA0074704_5116</name>
</gene>
<evidence type="ECO:0000256" key="4">
    <source>
        <dbReference type="ARBA" id="ARBA00022801"/>
    </source>
</evidence>
<dbReference type="SUPFAM" id="SSF51306">
    <property type="entry name" value="LexA/Signal peptidase"/>
    <property type="match status" value="1"/>
</dbReference>
<dbReference type="AlphaFoldDB" id="A0A1C5JXH5"/>
<proteinExistence type="inferred from homology"/>
<keyword evidence="3" id="KW-0645">Protease</keyword>
<evidence type="ECO:0000313" key="8">
    <source>
        <dbReference type="Proteomes" id="UP000198210"/>
    </source>
</evidence>
<dbReference type="InterPro" id="IPR019756">
    <property type="entry name" value="Pept_S26A_signal_pept_1_Ser-AS"/>
</dbReference>
<keyword evidence="4" id="KW-0378">Hydrolase</keyword>
<comment type="similarity">
    <text evidence="2">Belongs to the peptidase S26 family.</text>
</comment>
<evidence type="ECO:0000256" key="1">
    <source>
        <dbReference type="ARBA" id="ARBA00004401"/>
    </source>
</evidence>
<dbReference type="GO" id="GO:0005886">
    <property type="term" value="C:plasma membrane"/>
    <property type="evidence" value="ECO:0007669"/>
    <property type="project" value="UniProtKB-SubCell"/>
</dbReference>
<dbReference type="PROSITE" id="PS00501">
    <property type="entry name" value="SPASE_I_1"/>
    <property type="match status" value="1"/>
</dbReference>
<dbReference type="GO" id="GO:0004252">
    <property type="term" value="F:serine-type endopeptidase activity"/>
    <property type="evidence" value="ECO:0007669"/>
    <property type="project" value="InterPro"/>
</dbReference>
<protein>
    <submittedName>
        <fullName evidence="7">Signal peptidase I</fullName>
    </submittedName>
</protein>
<dbReference type="PANTHER" id="PTHR43390:SF1">
    <property type="entry name" value="CHLOROPLAST PROCESSING PEPTIDASE"/>
    <property type="match status" value="1"/>
</dbReference>
<evidence type="ECO:0000259" key="6">
    <source>
        <dbReference type="Pfam" id="PF10502"/>
    </source>
</evidence>
<evidence type="ECO:0000256" key="3">
    <source>
        <dbReference type="ARBA" id="ARBA00022670"/>
    </source>
</evidence>
<reference evidence="7 8" key="1">
    <citation type="submission" date="2016-06" db="EMBL/GenBank/DDBJ databases">
        <authorList>
            <person name="Kjaerup R.B."/>
            <person name="Dalgaard T.S."/>
            <person name="Juul-Madsen H.R."/>
        </authorList>
    </citation>
    <scope>NUCLEOTIDE SEQUENCE [LARGE SCALE GENOMIC DNA]</scope>
    <source>
        <strain evidence="7 8">DSM 45097</strain>
    </source>
</reference>
<comment type="subcellular location">
    <subcellularLocation>
        <location evidence="1">Cell membrane</location>
        <topology evidence="1">Single-pass type II membrane protein</topology>
    </subcellularLocation>
</comment>
<dbReference type="CDD" id="cd06530">
    <property type="entry name" value="S26_SPase_I"/>
    <property type="match status" value="1"/>
</dbReference>
<feature type="domain" description="Peptidase S26" evidence="6">
    <location>
        <begin position="99"/>
        <end position="137"/>
    </location>
</feature>
<feature type="active site" evidence="5">
    <location>
        <position position="34"/>
    </location>
</feature>
<dbReference type="Pfam" id="PF10502">
    <property type="entry name" value="Peptidase_S26"/>
    <property type="match status" value="2"/>
</dbReference>
<evidence type="ECO:0000256" key="2">
    <source>
        <dbReference type="ARBA" id="ARBA00009370"/>
    </source>
</evidence>
<dbReference type="GO" id="GO:0006465">
    <property type="term" value="P:signal peptide processing"/>
    <property type="evidence" value="ECO:0007669"/>
    <property type="project" value="InterPro"/>
</dbReference>